<dbReference type="NCBIfam" id="TIGR02523">
    <property type="entry name" value="type_IV_pilV"/>
    <property type="match status" value="1"/>
</dbReference>
<keyword evidence="1" id="KW-0472">Membrane</keyword>
<keyword evidence="1" id="KW-1133">Transmembrane helix</keyword>
<dbReference type="RefSeq" id="WP_187055827.1">
    <property type="nucleotide sequence ID" value="NZ_CP060412.1"/>
</dbReference>
<accession>A0A7G8Q0P0</accession>
<dbReference type="InterPro" id="IPR054402">
    <property type="entry name" value="Tt1218-like_dom"/>
</dbReference>
<protein>
    <submittedName>
        <fullName evidence="3">Type IV pilus modification protein PilV</fullName>
    </submittedName>
</protein>
<dbReference type="KEGG" id="dtl:H8F01_14665"/>
<name>A0A7G8Q0P0_9GAMM</name>
<evidence type="ECO:0000313" key="3">
    <source>
        <dbReference type="EMBL" id="QNK00348.1"/>
    </source>
</evidence>
<evidence type="ECO:0000313" key="4">
    <source>
        <dbReference type="Proteomes" id="UP000515873"/>
    </source>
</evidence>
<keyword evidence="1" id="KW-0812">Transmembrane</keyword>
<proteinExistence type="predicted"/>
<dbReference type="EMBL" id="CP060412">
    <property type="protein sequence ID" value="QNK00348.1"/>
    <property type="molecule type" value="Genomic_DNA"/>
</dbReference>
<dbReference type="Pfam" id="PF22150">
    <property type="entry name" value="Tt1218-like"/>
    <property type="match status" value="1"/>
</dbReference>
<organism evidence="3 4">
    <name type="scientific">Dyella telluris</name>
    <dbReference type="NCBI Taxonomy" id="2763498"/>
    <lineage>
        <taxon>Bacteria</taxon>
        <taxon>Pseudomonadati</taxon>
        <taxon>Pseudomonadota</taxon>
        <taxon>Gammaproteobacteria</taxon>
        <taxon>Lysobacterales</taxon>
        <taxon>Rhodanobacteraceae</taxon>
        <taxon>Dyella</taxon>
    </lineage>
</organism>
<dbReference type="AlphaFoldDB" id="A0A7G8Q0P0"/>
<evidence type="ECO:0000259" key="2">
    <source>
        <dbReference type="Pfam" id="PF22150"/>
    </source>
</evidence>
<dbReference type="Proteomes" id="UP000515873">
    <property type="component" value="Chromosome"/>
</dbReference>
<feature type="transmembrane region" description="Helical" evidence="1">
    <location>
        <begin position="6"/>
        <end position="29"/>
    </location>
</feature>
<sequence>MKDQRGIMLIEVLVSMFIAAIALLGTIALSMNSSRSQMESYQRVQALTLVQDMVSRINANRQVAACYSNGATGTVTNTTLPTCSTSIVSGSTTQQQSTANADLTAWQSELQGAAEVNGGVKAGAMIGAIGCITQTDAVNNVYSVTVAWQGLSSTVVNSYLTCGSGSFGASDALRRAVTVQVRIGNLSS</sequence>
<keyword evidence="4" id="KW-1185">Reference proteome</keyword>
<dbReference type="InterPro" id="IPR013362">
    <property type="entry name" value="Pilus_4_PilV"/>
</dbReference>
<reference evidence="3 4" key="1">
    <citation type="submission" date="2020-08" db="EMBL/GenBank/DDBJ databases">
        <title>Dyella sp. G9 isolated from forest soil.</title>
        <authorList>
            <person name="Fu J."/>
            <person name="Qiu L."/>
        </authorList>
    </citation>
    <scope>NUCLEOTIDE SEQUENCE [LARGE SCALE GENOMIC DNA]</scope>
    <source>
        <strain evidence="3 4">G9</strain>
    </source>
</reference>
<feature type="domain" description="Type IV pilin Tt1218-like" evidence="2">
    <location>
        <begin position="28"/>
        <end position="88"/>
    </location>
</feature>
<evidence type="ECO:0000256" key="1">
    <source>
        <dbReference type="SAM" id="Phobius"/>
    </source>
</evidence>
<gene>
    <name evidence="3" type="primary">pilV</name>
    <name evidence="3" type="ORF">H8F01_14665</name>
</gene>